<protein>
    <submittedName>
        <fullName evidence="5">Gramicidin S synthase 2</fullName>
    </submittedName>
</protein>
<dbReference type="FunFam" id="3.40.50.980:FF:000001">
    <property type="entry name" value="Non-ribosomal peptide synthetase"/>
    <property type="match status" value="1"/>
</dbReference>
<evidence type="ECO:0000313" key="5">
    <source>
        <dbReference type="EMBL" id="OOM73637.1"/>
    </source>
</evidence>
<dbReference type="SUPFAM" id="SSF47336">
    <property type="entry name" value="ACP-like"/>
    <property type="match status" value="1"/>
</dbReference>
<dbReference type="Gene3D" id="3.30.559.10">
    <property type="entry name" value="Chloramphenicol acetyltransferase-like domain"/>
    <property type="match status" value="1"/>
</dbReference>
<dbReference type="InterPro" id="IPR000873">
    <property type="entry name" value="AMP-dep_synth/lig_dom"/>
</dbReference>
<dbReference type="GO" id="GO:0044550">
    <property type="term" value="P:secondary metabolite biosynthetic process"/>
    <property type="evidence" value="ECO:0007669"/>
    <property type="project" value="TreeGrafter"/>
</dbReference>
<dbReference type="Gene3D" id="3.30.559.30">
    <property type="entry name" value="Nonribosomal peptide synthetase, condensation domain"/>
    <property type="match status" value="1"/>
</dbReference>
<dbReference type="CDD" id="cd05930">
    <property type="entry name" value="A_NRPS"/>
    <property type="match status" value="1"/>
</dbReference>
<dbReference type="Pfam" id="PF13193">
    <property type="entry name" value="AMP-binding_C"/>
    <property type="match status" value="1"/>
</dbReference>
<dbReference type="Pfam" id="PF00550">
    <property type="entry name" value="PP-binding"/>
    <property type="match status" value="1"/>
</dbReference>
<dbReference type="RefSeq" id="WP_077849335.1">
    <property type="nucleotide sequence ID" value="NZ_LZZM01000212.1"/>
</dbReference>
<reference evidence="5 6" key="1">
    <citation type="submission" date="2016-05" db="EMBL/GenBank/DDBJ databases">
        <title>Microbial solvent formation.</title>
        <authorList>
            <person name="Poehlein A."/>
            <person name="Montoya Solano J.D."/>
            <person name="Flitsch S."/>
            <person name="Krabben P."/>
            <person name="Duerre P."/>
            <person name="Daniel R."/>
        </authorList>
    </citation>
    <scope>NUCLEOTIDE SEQUENCE [LARGE SCALE GENOMIC DNA]</scope>
    <source>
        <strain evidence="5 6">DSM 2619</strain>
    </source>
</reference>
<dbReference type="GO" id="GO:0008610">
    <property type="term" value="P:lipid biosynthetic process"/>
    <property type="evidence" value="ECO:0007669"/>
    <property type="project" value="UniProtKB-ARBA"/>
</dbReference>
<dbReference type="InterPro" id="IPR045851">
    <property type="entry name" value="AMP-bd_C_sf"/>
</dbReference>
<dbReference type="Gene3D" id="1.10.1200.10">
    <property type="entry name" value="ACP-like"/>
    <property type="match status" value="1"/>
</dbReference>
<dbReference type="PROSITE" id="PS50075">
    <property type="entry name" value="CARRIER"/>
    <property type="match status" value="1"/>
</dbReference>
<dbReference type="GO" id="GO:0003824">
    <property type="term" value="F:catalytic activity"/>
    <property type="evidence" value="ECO:0007669"/>
    <property type="project" value="InterPro"/>
</dbReference>
<dbReference type="Gene3D" id="3.40.50.980">
    <property type="match status" value="2"/>
</dbReference>
<dbReference type="PANTHER" id="PTHR45527:SF1">
    <property type="entry name" value="FATTY ACID SYNTHASE"/>
    <property type="match status" value="1"/>
</dbReference>
<dbReference type="FunFam" id="1.10.1200.10:FF:000005">
    <property type="entry name" value="Nonribosomal peptide synthetase 1"/>
    <property type="match status" value="1"/>
</dbReference>
<dbReference type="InterPro" id="IPR001242">
    <property type="entry name" value="Condensation_dom"/>
</dbReference>
<dbReference type="InterPro" id="IPR025110">
    <property type="entry name" value="AMP-bd_C"/>
</dbReference>
<dbReference type="PROSITE" id="PS00455">
    <property type="entry name" value="AMP_BINDING"/>
    <property type="match status" value="1"/>
</dbReference>
<organism evidence="5 6">
    <name type="scientific">Clostridium puniceum</name>
    <dbReference type="NCBI Taxonomy" id="29367"/>
    <lineage>
        <taxon>Bacteria</taxon>
        <taxon>Bacillati</taxon>
        <taxon>Bacillota</taxon>
        <taxon>Clostridia</taxon>
        <taxon>Eubacteriales</taxon>
        <taxon>Clostridiaceae</taxon>
        <taxon>Clostridium</taxon>
    </lineage>
</organism>
<dbReference type="Pfam" id="PF00501">
    <property type="entry name" value="AMP-binding"/>
    <property type="match status" value="1"/>
</dbReference>
<keyword evidence="6" id="KW-1185">Reference proteome</keyword>
<keyword evidence="3" id="KW-0597">Phosphoprotein</keyword>
<proteinExistence type="predicted"/>
<comment type="cofactor">
    <cofactor evidence="1">
        <name>pantetheine 4'-phosphate</name>
        <dbReference type="ChEBI" id="CHEBI:47942"/>
    </cofactor>
</comment>
<dbReference type="PANTHER" id="PTHR45527">
    <property type="entry name" value="NONRIBOSOMAL PEPTIDE SYNTHETASE"/>
    <property type="match status" value="1"/>
</dbReference>
<name>A0A1S8T771_9CLOT</name>
<accession>A0A1S8T771</accession>
<evidence type="ECO:0000313" key="6">
    <source>
        <dbReference type="Proteomes" id="UP000190890"/>
    </source>
</evidence>
<dbReference type="OrthoDB" id="9778383at2"/>
<dbReference type="EMBL" id="LZZM01000212">
    <property type="protein sequence ID" value="OOM73637.1"/>
    <property type="molecule type" value="Genomic_DNA"/>
</dbReference>
<comment type="caution">
    <text evidence="5">The sequence shown here is derived from an EMBL/GenBank/DDBJ whole genome shotgun (WGS) entry which is preliminary data.</text>
</comment>
<dbReference type="AlphaFoldDB" id="A0A1S8T771"/>
<dbReference type="NCBIfam" id="TIGR01733">
    <property type="entry name" value="AA-adenyl-dom"/>
    <property type="match status" value="1"/>
</dbReference>
<sequence length="835" mass="95226">MQEDNSYTDLLEKSKIYWMKKLEGEIITGRAFAENGYIGGYIRDSYKLEISREISRKICEIGQNHDLAVFTVLLASFKLLLYKYTNQEEVSVASPILLNGNHFANEYIVFKDSISSNISFKEFLLNVRNTVIDGYKYQDYPIIKLLSSLGIDDEALLYKFIFLMNNVHNSSVIEKIKTEYENDMTFMVNKEEGNLAITVLYNSRAYKKERIEQLGSSYINILKQISENINKNVENIELIMDDYKNKILSFSTQSGFCDVNIKPIHVLFEEQVELNSDAIAVEYENETLTYRQLNSEANQLGRRLREVGVKSDTVVAVKLERSIDMIVAVLAVLKAGGAYMPIDTEYPPERIDYMLENSECNILLTKSNWPYSGNFLKEIIYIDDNNSKRYDNTNLININKPKDLLNVIYTSGSTGMPKGVMIEHAALVNYIKWRIKAYNITPYDITIQMISFSFDGFGASLYSTILSGGKLIIPEKERYNDYQYIKNLVVKKGVTNLSLVPSMYKALLDNCRNGDLDSMKFVVLAAERTDKKLIERSNRLNSRIELINEYGPTENSITTTAFIGMSIQCTSIIGKPIINHKVYILNKDKNLLPVGIPGEIYVSGAGLARGYINRRDLTEERFVLNPLNKEEITYATGDMGKWLEDGNIELVGRIDNQVKIRGFRIELGEIESRLMEHEFITTALALIRDDVNGGKCICGYIVSEQEIDSSSLRGFLEEKLPKYMIPHYFIKLNKVPLLPNGKVNRNALMEMNIVVKDIDKSDEAENEVEKILVEVWREILGHGNIGVNEEFFVLGGDSIKAMNIVSRLKDHNIKIGIKDIFKKLTIKEISKGIRV</sequence>
<evidence type="ECO:0000256" key="2">
    <source>
        <dbReference type="ARBA" id="ARBA00022450"/>
    </source>
</evidence>
<dbReference type="GO" id="GO:0043041">
    <property type="term" value="P:amino acid activation for nonribosomal peptide biosynthetic process"/>
    <property type="evidence" value="ECO:0007669"/>
    <property type="project" value="TreeGrafter"/>
</dbReference>
<dbReference type="InterPro" id="IPR023213">
    <property type="entry name" value="CAT-like_dom_sf"/>
</dbReference>
<evidence type="ECO:0000256" key="3">
    <source>
        <dbReference type="ARBA" id="ARBA00022553"/>
    </source>
</evidence>
<dbReference type="InterPro" id="IPR020845">
    <property type="entry name" value="AMP-binding_CS"/>
</dbReference>
<dbReference type="SUPFAM" id="SSF52777">
    <property type="entry name" value="CoA-dependent acyltransferases"/>
    <property type="match status" value="1"/>
</dbReference>
<dbReference type="Pfam" id="PF00668">
    <property type="entry name" value="Condensation"/>
    <property type="match status" value="1"/>
</dbReference>
<dbReference type="GO" id="GO:0005737">
    <property type="term" value="C:cytoplasm"/>
    <property type="evidence" value="ECO:0007669"/>
    <property type="project" value="TreeGrafter"/>
</dbReference>
<dbReference type="InterPro" id="IPR036736">
    <property type="entry name" value="ACP-like_sf"/>
</dbReference>
<dbReference type="Gene3D" id="3.30.300.30">
    <property type="match status" value="1"/>
</dbReference>
<dbReference type="InterPro" id="IPR009081">
    <property type="entry name" value="PP-bd_ACP"/>
</dbReference>
<dbReference type="SUPFAM" id="SSF56801">
    <property type="entry name" value="Acetyl-CoA synthetase-like"/>
    <property type="match status" value="1"/>
</dbReference>
<keyword evidence="2" id="KW-0596">Phosphopantetheine</keyword>
<evidence type="ECO:0000259" key="4">
    <source>
        <dbReference type="PROSITE" id="PS50075"/>
    </source>
</evidence>
<dbReference type="InterPro" id="IPR010071">
    <property type="entry name" value="AA_adenyl_dom"/>
</dbReference>
<feature type="domain" description="Carrier" evidence="4">
    <location>
        <begin position="763"/>
        <end position="835"/>
    </location>
</feature>
<dbReference type="Proteomes" id="UP000190890">
    <property type="component" value="Unassembled WGS sequence"/>
</dbReference>
<gene>
    <name evidence="5" type="primary">grsB_5</name>
    <name evidence="5" type="ORF">CLPUN_43910</name>
</gene>
<dbReference type="Gene3D" id="2.30.38.10">
    <property type="entry name" value="Luciferase, Domain 3"/>
    <property type="match status" value="1"/>
</dbReference>
<dbReference type="GO" id="GO:0031177">
    <property type="term" value="F:phosphopantetheine binding"/>
    <property type="evidence" value="ECO:0007669"/>
    <property type="project" value="TreeGrafter"/>
</dbReference>
<evidence type="ECO:0000256" key="1">
    <source>
        <dbReference type="ARBA" id="ARBA00001957"/>
    </source>
</evidence>
<dbReference type="STRING" id="29367.CLPUN_43910"/>